<evidence type="ECO:0000313" key="2">
    <source>
        <dbReference type="EMBL" id="TVO72260.1"/>
    </source>
</evidence>
<proteinExistence type="predicted"/>
<feature type="region of interest" description="Disordered" evidence="1">
    <location>
        <begin position="164"/>
        <end position="204"/>
    </location>
</feature>
<name>A0A558DJW6_9GAMM</name>
<dbReference type="AlphaFoldDB" id="A0A558DJW6"/>
<evidence type="ECO:0008006" key="4">
    <source>
        <dbReference type="Google" id="ProtNLM"/>
    </source>
</evidence>
<sequence>MAKDKHNLPSSSLQELEKIIKGYCHASKDASLDDLANLLGMHKTAVSKNNPFLAELGVVQGGRKKTITDTGAKFGRAIEHNHTQDIQKYLSELVSASEFFAGLITTVRIKGGMSQEELTKHILYVSGQKTTKENKTGANTIIDLFEKGGLLLDKDGKLVISTTSASQTAKIEDEEKQPPLQQASEAIQAQQTPPPSVSPPAIQSPVITKNLTPTVNINIQLEIPESDNPEVYENLFKALRKHILDHDE</sequence>
<gene>
    <name evidence="2" type="ORF">FHP88_13345</name>
</gene>
<dbReference type="OrthoDB" id="5242180at2"/>
<dbReference type="Proteomes" id="UP000316649">
    <property type="component" value="Unassembled WGS sequence"/>
</dbReference>
<comment type="caution">
    <text evidence="2">The sequence shown here is derived from an EMBL/GenBank/DDBJ whole genome shotgun (WGS) entry which is preliminary data.</text>
</comment>
<protein>
    <recommendedName>
        <fullName evidence="4">DUF5343 domain-containing protein</fullName>
    </recommendedName>
</protein>
<dbReference type="RefSeq" id="WP_144359589.1">
    <property type="nucleotide sequence ID" value="NZ_VMNH01000017.1"/>
</dbReference>
<reference evidence="2 3" key="1">
    <citation type="submission" date="2019-07" db="EMBL/GenBank/DDBJ databases">
        <title>The pathways for chlorine oxyanion respiration interact through the shared metabolite chlorate.</title>
        <authorList>
            <person name="Barnum T.P."/>
            <person name="Cheng Y."/>
            <person name="Hill K.A."/>
            <person name="Lucas L.N."/>
            <person name="Carlson H.K."/>
            <person name="Coates J.D."/>
        </authorList>
    </citation>
    <scope>NUCLEOTIDE SEQUENCE [LARGE SCALE GENOMIC DNA]</scope>
    <source>
        <strain evidence="2 3">BK-1</strain>
    </source>
</reference>
<keyword evidence="3" id="KW-1185">Reference proteome</keyword>
<accession>A0A558DJW6</accession>
<organism evidence="2 3">
    <name type="scientific">Sedimenticola selenatireducens</name>
    <dbReference type="NCBI Taxonomy" id="191960"/>
    <lineage>
        <taxon>Bacteria</taxon>
        <taxon>Pseudomonadati</taxon>
        <taxon>Pseudomonadota</taxon>
        <taxon>Gammaproteobacteria</taxon>
        <taxon>Chromatiales</taxon>
        <taxon>Sedimenticolaceae</taxon>
        <taxon>Sedimenticola</taxon>
    </lineage>
</organism>
<feature type="compositionally biased region" description="Polar residues" evidence="1">
    <location>
        <begin position="179"/>
        <end position="191"/>
    </location>
</feature>
<evidence type="ECO:0000256" key="1">
    <source>
        <dbReference type="SAM" id="MobiDB-lite"/>
    </source>
</evidence>
<dbReference type="EMBL" id="VMNH01000017">
    <property type="protein sequence ID" value="TVO72260.1"/>
    <property type="molecule type" value="Genomic_DNA"/>
</dbReference>
<evidence type="ECO:0000313" key="3">
    <source>
        <dbReference type="Proteomes" id="UP000316649"/>
    </source>
</evidence>